<organism evidence="1 2">
    <name type="scientific">Roseobacter sinensis</name>
    <dbReference type="NCBI Taxonomy" id="2931391"/>
    <lineage>
        <taxon>Bacteria</taxon>
        <taxon>Pseudomonadati</taxon>
        <taxon>Pseudomonadota</taxon>
        <taxon>Alphaproteobacteria</taxon>
        <taxon>Rhodobacterales</taxon>
        <taxon>Roseobacteraceae</taxon>
        <taxon>Roseobacter</taxon>
    </lineage>
</organism>
<comment type="caution">
    <text evidence="1">The sequence shown here is derived from an EMBL/GenBank/DDBJ whole genome shotgun (WGS) entry which is preliminary data.</text>
</comment>
<keyword evidence="2" id="KW-1185">Reference proteome</keyword>
<dbReference type="RefSeq" id="WP_263842860.1">
    <property type="nucleotide sequence ID" value="NZ_JALIEB010000002.1"/>
</dbReference>
<gene>
    <name evidence="1" type="ORF">MUB52_03765</name>
</gene>
<dbReference type="Proteomes" id="UP001208690">
    <property type="component" value="Unassembled WGS sequence"/>
</dbReference>
<evidence type="ECO:0000313" key="1">
    <source>
        <dbReference type="EMBL" id="MCV3270534.1"/>
    </source>
</evidence>
<reference evidence="1 2" key="1">
    <citation type="submission" date="2022-04" db="EMBL/GenBank/DDBJ databases">
        <title>Roseobacter sp. WL0113 is a bacterium isolated from neritic sediment.</title>
        <authorList>
            <person name="Wang L."/>
            <person name="He W."/>
            <person name="Zhang D.-F."/>
        </authorList>
    </citation>
    <scope>NUCLEOTIDE SEQUENCE [LARGE SCALE GENOMIC DNA]</scope>
    <source>
        <strain evidence="1 2">WL0113</strain>
    </source>
</reference>
<proteinExistence type="predicted"/>
<accession>A0ABT3BAV0</accession>
<dbReference type="EMBL" id="JALIEB010000002">
    <property type="protein sequence ID" value="MCV3270534.1"/>
    <property type="molecule type" value="Genomic_DNA"/>
</dbReference>
<name>A0ABT3BAV0_9RHOB</name>
<evidence type="ECO:0000313" key="2">
    <source>
        <dbReference type="Proteomes" id="UP001208690"/>
    </source>
</evidence>
<protein>
    <submittedName>
        <fullName evidence="1">Uncharacterized protein</fullName>
    </submittedName>
</protein>
<sequence>MPKPFRLIRRRPVAVAGGVQHRLKRFSADAELGNGEALSFLSENFDSVIGEKSVDHWSRASDAEQSDRGR</sequence>